<dbReference type="RefSeq" id="WP_150400153.1">
    <property type="nucleotide sequence ID" value="NZ_VXLC01000001.1"/>
</dbReference>
<reference evidence="2 3" key="1">
    <citation type="submission" date="2019-09" db="EMBL/GenBank/DDBJ databases">
        <authorList>
            <person name="Wang X."/>
        </authorList>
    </citation>
    <scope>NUCLEOTIDE SEQUENCE [LARGE SCALE GENOMIC DNA]</scope>
    <source>
        <strain evidence="2 3">CICC 11023</strain>
    </source>
</reference>
<dbReference type="AlphaFoldDB" id="A0A5N0EN48"/>
<proteinExistence type="predicted"/>
<feature type="transmembrane region" description="Helical" evidence="1">
    <location>
        <begin position="152"/>
        <end position="179"/>
    </location>
</feature>
<feature type="transmembrane region" description="Helical" evidence="1">
    <location>
        <begin position="21"/>
        <end position="46"/>
    </location>
</feature>
<keyword evidence="1" id="KW-0812">Transmembrane</keyword>
<keyword evidence="3" id="KW-1185">Reference proteome</keyword>
<dbReference type="OrthoDB" id="4545644at2"/>
<evidence type="ECO:0000256" key="1">
    <source>
        <dbReference type="SAM" id="Phobius"/>
    </source>
</evidence>
<sequence>MQPQYQNSPYPPAPQRITPSGWWFAFGGLLIAIGVLGGLGLGIFGITQTSGKIDDFQRIPVPGSGDVRLTETGGYTVYFEGLAGRVNIVITDPAGSAVPLNKYDATVTYSFGKHSGEAAFSFEAKQPGTYHVTTKGDSGGTAAVGRGLGDSFVFQLFAAFGIGGGGLILGLVVIIVVAVKRSGSKRRAALAGGGGYPPGSLQYGPREY</sequence>
<accession>A0A5N0EN48</accession>
<evidence type="ECO:0000313" key="3">
    <source>
        <dbReference type="Proteomes" id="UP000323876"/>
    </source>
</evidence>
<keyword evidence="1" id="KW-0472">Membrane</keyword>
<protein>
    <submittedName>
        <fullName evidence="2">Uncharacterized protein</fullName>
    </submittedName>
</protein>
<organism evidence="2 3">
    <name type="scientific">Nocardia colli</name>
    <dbReference type="NCBI Taxonomy" id="2545717"/>
    <lineage>
        <taxon>Bacteria</taxon>
        <taxon>Bacillati</taxon>
        <taxon>Actinomycetota</taxon>
        <taxon>Actinomycetes</taxon>
        <taxon>Mycobacteriales</taxon>
        <taxon>Nocardiaceae</taxon>
        <taxon>Nocardia</taxon>
    </lineage>
</organism>
<gene>
    <name evidence="2" type="ORF">F3087_02715</name>
</gene>
<keyword evidence="1" id="KW-1133">Transmembrane helix</keyword>
<name>A0A5N0EN48_9NOCA</name>
<dbReference type="Proteomes" id="UP000323876">
    <property type="component" value="Unassembled WGS sequence"/>
</dbReference>
<comment type="caution">
    <text evidence="2">The sequence shown here is derived from an EMBL/GenBank/DDBJ whole genome shotgun (WGS) entry which is preliminary data.</text>
</comment>
<evidence type="ECO:0000313" key="2">
    <source>
        <dbReference type="EMBL" id="KAA8890239.1"/>
    </source>
</evidence>
<dbReference type="EMBL" id="VXLC01000001">
    <property type="protein sequence ID" value="KAA8890239.1"/>
    <property type="molecule type" value="Genomic_DNA"/>
</dbReference>